<keyword evidence="18" id="KW-1185">Reference proteome</keyword>
<evidence type="ECO:0000256" key="5">
    <source>
        <dbReference type="ARBA" id="ARBA00022605"/>
    </source>
</evidence>
<comment type="cofactor">
    <cofactor evidence="12">
        <name>Mg(2+)</name>
        <dbReference type="ChEBI" id="CHEBI:18420"/>
    </cofactor>
    <text evidence="12">Binds 1 Mg(2+) ion per subunit.</text>
</comment>
<dbReference type="Proteomes" id="UP001321766">
    <property type="component" value="Chromosome"/>
</dbReference>
<dbReference type="Pfam" id="PF02775">
    <property type="entry name" value="TPP_enzyme_C"/>
    <property type="match status" value="1"/>
</dbReference>
<evidence type="ECO:0000259" key="15">
    <source>
        <dbReference type="Pfam" id="PF02775"/>
    </source>
</evidence>
<dbReference type="InterPro" id="IPR039368">
    <property type="entry name" value="AHAS_TPP"/>
</dbReference>
<name>A0ABM8BAA5_9BIFI</name>
<dbReference type="CDD" id="cd07035">
    <property type="entry name" value="TPP_PYR_POX_like"/>
    <property type="match status" value="1"/>
</dbReference>
<dbReference type="PANTHER" id="PTHR18968">
    <property type="entry name" value="THIAMINE PYROPHOSPHATE ENZYMES"/>
    <property type="match status" value="1"/>
</dbReference>
<feature type="compositionally biased region" description="Polar residues" evidence="13">
    <location>
        <begin position="1"/>
        <end position="11"/>
    </location>
</feature>
<evidence type="ECO:0000256" key="3">
    <source>
        <dbReference type="ARBA" id="ARBA00007812"/>
    </source>
</evidence>
<dbReference type="InterPro" id="IPR012001">
    <property type="entry name" value="Thiamin_PyroP_enz_TPP-bd_dom"/>
</dbReference>
<evidence type="ECO:0000259" key="16">
    <source>
        <dbReference type="Pfam" id="PF02776"/>
    </source>
</evidence>
<dbReference type="InterPro" id="IPR029061">
    <property type="entry name" value="THDP-binding"/>
</dbReference>
<comment type="pathway">
    <text evidence="2 12">Amino-acid biosynthesis; L-valine biosynthesis; L-valine from pyruvate: step 1/4.</text>
</comment>
<feature type="region of interest" description="Disordered" evidence="13">
    <location>
        <begin position="1"/>
        <end position="33"/>
    </location>
</feature>
<comment type="cofactor">
    <cofactor evidence="12">
        <name>thiamine diphosphate</name>
        <dbReference type="ChEBI" id="CHEBI:58937"/>
    </cofactor>
    <text evidence="12">Binds 1 thiamine pyrophosphate per subunit.</text>
</comment>
<keyword evidence="5 12" id="KW-0028">Amino-acid biosynthesis</keyword>
<accession>A0ABM8BAA5</accession>
<keyword evidence="10 12" id="KW-0100">Branched-chain amino acid biosynthesis</keyword>
<feature type="domain" description="Thiamine pyrophosphate enzyme central" evidence="14">
    <location>
        <begin position="223"/>
        <end position="358"/>
    </location>
</feature>
<dbReference type="SUPFAM" id="SSF52518">
    <property type="entry name" value="Thiamin diphosphate-binding fold (THDP-binding)"/>
    <property type="match status" value="2"/>
</dbReference>
<dbReference type="InterPro" id="IPR029035">
    <property type="entry name" value="DHS-like_NAD/FAD-binding_dom"/>
</dbReference>
<comment type="similarity">
    <text evidence="3 12">Belongs to the TPP enzyme family.</text>
</comment>
<evidence type="ECO:0000256" key="10">
    <source>
        <dbReference type="ARBA" id="ARBA00023304"/>
    </source>
</evidence>
<dbReference type="InterPro" id="IPR045229">
    <property type="entry name" value="TPP_enz"/>
</dbReference>
<sequence>MASPTPLQAFSSIPKEPAPPQQASEAASEGERMTGAQALIHSLEELGVSAVFGLPGGQILPAFDALTPETKFTFVLNRSEQAAGQAAQGYALSTGRVGVCMVTSGPGATNMVTSIAEATTDSVPLVVITGQVAVEDIGTDAFQEADIMGITYPIVKHSYLVTKAQDIPRVLTEAYYVAQSGRPGPVLIDLTMTAQTQEMLFSWPQKMILPGYKPTTKAHGHVLQDAAELLAGSQRPVLYVGGGAVRAQASQQVQLLAELTGAPVVTTLPARGIIPDSDEHALGMPGMHGSVAANGALQLSDLLIAIGARFDDRVTGDLERFAPRAKVVHIDIDPAEIGKNRPVDVPIVGDVAQVLDDLNEQIPLTQEQVGRPDLSAWWEQIHRWQAEYPPTYESAPEGQIEPQWAMQELNRLASPDTIWITGVGQHQMWASQFISFERPNSWISSCGMGTMGYGLPAAVGAAVGAQGARPVCLVEGDGGFQVSVGELATARQQGLPLKIVIFNNSSYGLIRQWQNMFYDAHYSQTDLADGGPRSQAEQEQTASSARTEVPDFVQLAQAYGCVGIRAFTRQEASAAFEQAMATSDRPVVIDLRVWKDAQVWPMVPPGASDSEIVYQPGVAPLAYVDEELQASQGEDAANAPDQSAAEF</sequence>
<feature type="domain" description="Thiamine pyrophosphate enzyme TPP-binding" evidence="15">
    <location>
        <begin position="422"/>
        <end position="590"/>
    </location>
</feature>
<organism evidence="17 18">
    <name type="scientific">Bombiscardovia nodaiensis</name>
    <dbReference type="NCBI Taxonomy" id="2932181"/>
    <lineage>
        <taxon>Bacteria</taxon>
        <taxon>Bacillati</taxon>
        <taxon>Actinomycetota</taxon>
        <taxon>Actinomycetes</taxon>
        <taxon>Bifidobacteriales</taxon>
        <taxon>Bifidobacteriaceae</taxon>
        <taxon>Bombiscardovia</taxon>
    </lineage>
</organism>
<dbReference type="Gene3D" id="3.40.50.1220">
    <property type="entry name" value="TPP-binding domain"/>
    <property type="match status" value="1"/>
</dbReference>
<keyword evidence="9 12" id="KW-0786">Thiamine pyrophosphate</keyword>
<dbReference type="Gene3D" id="3.40.50.970">
    <property type="match status" value="2"/>
</dbReference>
<evidence type="ECO:0000256" key="12">
    <source>
        <dbReference type="RuleBase" id="RU003591"/>
    </source>
</evidence>
<gene>
    <name evidence="17" type="primary">ilvB</name>
    <name evidence="17" type="ORF">KIM372_14200</name>
</gene>
<proteinExistence type="inferred from homology"/>
<evidence type="ECO:0000256" key="1">
    <source>
        <dbReference type="ARBA" id="ARBA00004974"/>
    </source>
</evidence>
<evidence type="ECO:0000256" key="11">
    <source>
        <dbReference type="ARBA" id="ARBA00048670"/>
    </source>
</evidence>
<evidence type="ECO:0000313" key="18">
    <source>
        <dbReference type="Proteomes" id="UP001321766"/>
    </source>
</evidence>
<dbReference type="Pfam" id="PF00205">
    <property type="entry name" value="TPP_enzyme_M"/>
    <property type="match status" value="1"/>
</dbReference>
<dbReference type="NCBIfam" id="NF005860">
    <property type="entry name" value="PRK07789.1"/>
    <property type="match status" value="1"/>
</dbReference>
<feature type="region of interest" description="Disordered" evidence="13">
    <location>
        <begin position="627"/>
        <end position="647"/>
    </location>
</feature>
<comment type="catalytic activity">
    <reaction evidence="11 12">
        <text>2 pyruvate + H(+) = (2S)-2-acetolactate + CO2</text>
        <dbReference type="Rhea" id="RHEA:25249"/>
        <dbReference type="ChEBI" id="CHEBI:15361"/>
        <dbReference type="ChEBI" id="CHEBI:15378"/>
        <dbReference type="ChEBI" id="CHEBI:16526"/>
        <dbReference type="ChEBI" id="CHEBI:58476"/>
        <dbReference type="EC" id="2.2.1.6"/>
    </reaction>
</comment>
<dbReference type="CDD" id="cd02015">
    <property type="entry name" value="TPP_AHAS"/>
    <property type="match status" value="1"/>
</dbReference>
<dbReference type="InterPro" id="IPR012000">
    <property type="entry name" value="Thiamin_PyroP_enz_cen_dom"/>
</dbReference>
<evidence type="ECO:0000256" key="8">
    <source>
        <dbReference type="ARBA" id="ARBA00022842"/>
    </source>
</evidence>
<keyword evidence="8 12" id="KW-0460">Magnesium</keyword>
<dbReference type="Pfam" id="PF02776">
    <property type="entry name" value="TPP_enzyme_N"/>
    <property type="match status" value="1"/>
</dbReference>
<dbReference type="EC" id="2.2.1.6" evidence="4 12"/>
<keyword evidence="6 12" id="KW-0808">Transferase</keyword>
<evidence type="ECO:0000256" key="9">
    <source>
        <dbReference type="ARBA" id="ARBA00023052"/>
    </source>
</evidence>
<evidence type="ECO:0000256" key="13">
    <source>
        <dbReference type="SAM" id="MobiDB-lite"/>
    </source>
</evidence>
<reference evidence="17 18" key="1">
    <citation type="journal article" date="2023" name="Microbiol. Spectr.">
        <title>Symbiosis of Carpenter Bees with Uncharacterized Lactic Acid Bacteria Showing NAD Auxotrophy.</title>
        <authorList>
            <person name="Kawasaki S."/>
            <person name="Ozawa K."/>
            <person name="Mori T."/>
            <person name="Yamamoto A."/>
            <person name="Ito M."/>
            <person name="Ohkuma M."/>
            <person name="Sakamoto M."/>
            <person name="Matsutani M."/>
        </authorList>
    </citation>
    <scope>NUCLEOTIDE SEQUENCE [LARGE SCALE GENOMIC DNA]</scope>
    <source>
        <strain evidence="17 18">Kim37-2</strain>
    </source>
</reference>
<dbReference type="PANTHER" id="PTHR18968:SF13">
    <property type="entry name" value="ACETOLACTATE SYNTHASE CATALYTIC SUBUNIT, MITOCHONDRIAL"/>
    <property type="match status" value="1"/>
</dbReference>
<dbReference type="SUPFAM" id="SSF52467">
    <property type="entry name" value="DHS-like NAD/FAD-binding domain"/>
    <property type="match status" value="1"/>
</dbReference>
<dbReference type="InterPro" id="IPR012846">
    <property type="entry name" value="Acetolactate_synth_lsu"/>
</dbReference>
<evidence type="ECO:0000256" key="6">
    <source>
        <dbReference type="ARBA" id="ARBA00022679"/>
    </source>
</evidence>
<protein>
    <recommendedName>
        <fullName evidence="4 12">Acetolactate synthase</fullName>
        <ecNumber evidence="4 12">2.2.1.6</ecNumber>
    </recommendedName>
</protein>
<keyword evidence="7 12" id="KW-0479">Metal-binding</keyword>
<evidence type="ECO:0000313" key="17">
    <source>
        <dbReference type="EMBL" id="BDR53513.1"/>
    </source>
</evidence>
<evidence type="ECO:0000256" key="2">
    <source>
        <dbReference type="ARBA" id="ARBA00005025"/>
    </source>
</evidence>
<feature type="domain" description="Thiamine pyrophosphate enzyme N-terminal TPP-binding" evidence="16">
    <location>
        <begin position="33"/>
        <end position="149"/>
    </location>
</feature>
<evidence type="ECO:0000256" key="4">
    <source>
        <dbReference type="ARBA" id="ARBA00013145"/>
    </source>
</evidence>
<dbReference type="EMBL" id="AP026798">
    <property type="protein sequence ID" value="BDR53513.1"/>
    <property type="molecule type" value="Genomic_DNA"/>
</dbReference>
<evidence type="ECO:0000256" key="7">
    <source>
        <dbReference type="ARBA" id="ARBA00022723"/>
    </source>
</evidence>
<dbReference type="NCBIfam" id="TIGR00118">
    <property type="entry name" value="acolac_lg"/>
    <property type="match status" value="1"/>
</dbReference>
<evidence type="ECO:0000259" key="14">
    <source>
        <dbReference type="Pfam" id="PF00205"/>
    </source>
</evidence>
<dbReference type="InterPro" id="IPR011766">
    <property type="entry name" value="TPP_enzyme_TPP-bd"/>
</dbReference>
<comment type="pathway">
    <text evidence="1 12">Amino-acid biosynthesis; L-isoleucine biosynthesis; L-isoleucine from 2-oxobutanoate: step 1/4.</text>
</comment>